<proteinExistence type="predicted"/>
<accession>A0ABR4GRL5</accession>
<evidence type="ECO:0000313" key="3">
    <source>
        <dbReference type="Proteomes" id="UP001610334"/>
    </source>
</evidence>
<dbReference type="Proteomes" id="UP001610334">
    <property type="component" value="Unassembled WGS sequence"/>
</dbReference>
<dbReference type="Pfam" id="PF00271">
    <property type="entry name" value="Helicase_C"/>
    <property type="match status" value="1"/>
</dbReference>
<evidence type="ECO:0000313" key="2">
    <source>
        <dbReference type="EMBL" id="KAL2801511.1"/>
    </source>
</evidence>
<name>A0ABR4GRL5_9EURO</name>
<feature type="domain" description="Helicase C-terminal" evidence="1">
    <location>
        <begin position="2"/>
        <end position="64"/>
    </location>
</feature>
<evidence type="ECO:0000259" key="1">
    <source>
        <dbReference type="Pfam" id="PF00271"/>
    </source>
</evidence>
<dbReference type="InterPro" id="IPR001650">
    <property type="entry name" value="Helicase_C-like"/>
</dbReference>
<dbReference type="PANTHER" id="PTHR10799">
    <property type="entry name" value="SNF2/RAD54 HELICASE FAMILY"/>
    <property type="match status" value="1"/>
</dbReference>
<reference evidence="2 3" key="1">
    <citation type="submission" date="2024-07" db="EMBL/GenBank/DDBJ databases">
        <title>Section-level genome sequencing and comparative genomics of Aspergillus sections Usti and Cavernicolus.</title>
        <authorList>
            <consortium name="Lawrence Berkeley National Laboratory"/>
            <person name="Nybo J.L."/>
            <person name="Vesth T.C."/>
            <person name="Theobald S."/>
            <person name="Frisvad J.C."/>
            <person name="Larsen T.O."/>
            <person name="Kjaerboelling I."/>
            <person name="Rothschild-Mancinelli K."/>
            <person name="Lyhne E.K."/>
            <person name="Kogle M.E."/>
            <person name="Barry K."/>
            <person name="Clum A."/>
            <person name="Na H."/>
            <person name="Ledsgaard L."/>
            <person name="Lin J."/>
            <person name="Lipzen A."/>
            <person name="Kuo A."/>
            <person name="Riley R."/>
            <person name="Mondo S."/>
            <person name="Labutti K."/>
            <person name="Haridas S."/>
            <person name="Pangalinan J."/>
            <person name="Salamov A.A."/>
            <person name="Simmons B.A."/>
            <person name="Magnuson J.K."/>
            <person name="Chen J."/>
            <person name="Drula E."/>
            <person name="Henrissat B."/>
            <person name="Wiebenga A."/>
            <person name="Lubbers R.J."/>
            <person name="Gomes A.C."/>
            <person name="Makela M.R."/>
            <person name="Stajich J."/>
            <person name="Grigoriev I.V."/>
            <person name="Mortensen U.H."/>
            <person name="De Vries R.P."/>
            <person name="Baker S.E."/>
            <person name="Andersen M.R."/>
        </authorList>
    </citation>
    <scope>NUCLEOTIDE SEQUENCE [LARGE SCALE GENOMIC DNA]</scope>
    <source>
        <strain evidence="2 3">CBS 588.65</strain>
    </source>
</reference>
<gene>
    <name evidence="2" type="ORF">BJX63DRAFT_438779</name>
</gene>
<dbReference type="SUPFAM" id="SSF52540">
    <property type="entry name" value="P-loop containing nucleoside triphosphate hydrolases"/>
    <property type="match status" value="1"/>
</dbReference>
<protein>
    <recommendedName>
        <fullName evidence="1">Helicase C-terminal domain-containing protein</fullName>
    </recommendedName>
</protein>
<dbReference type="EMBL" id="JBFXLT010000382">
    <property type="protein sequence ID" value="KAL2801511.1"/>
    <property type="molecule type" value="Genomic_DNA"/>
</dbReference>
<dbReference type="InterPro" id="IPR027417">
    <property type="entry name" value="P-loop_NTPase"/>
</dbReference>
<organism evidence="2 3">
    <name type="scientific">Aspergillus granulosus</name>
    <dbReference type="NCBI Taxonomy" id="176169"/>
    <lineage>
        <taxon>Eukaryota</taxon>
        <taxon>Fungi</taxon>
        <taxon>Dikarya</taxon>
        <taxon>Ascomycota</taxon>
        <taxon>Pezizomycotina</taxon>
        <taxon>Eurotiomycetes</taxon>
        <taxon>Eurotiomycetidae</taxon>
        <taxon>Eurotiales</taxon>
        <taxon>Aspergillaceae</taxon>
        <taxon>Aspergillus</taxon>
        <taxon>Aspergillus subgen. Nidulantes</taxon>
    </lineage>
</organism>
<comment type="caution">
    <text evidence="2">The sequence shown here is derived from an EMBL/GenBank/DDBJ whole genome shotgun (WGS) entry which is preliminary data.</text>
</comment>
<sequence length="123" mass="13794">MEERTAACEFFNDPASDCSILLTTYMCGAYGLNMQAACNMVVMLESAPNVSTTKQAAGRVHRPGQLRPQKVLILFQDHTIQRWMEWNNIEKFIPKVVRCLPAKLVANTKVKAQVVVLAGKNRK</sequence>
<dbReference type="Gene3D" id="3.40.50.300">
    <property type="entry name" value="P-loop containing nucleotide triphosphate hydrolases"/>
    <property type="match status" value="1"/>
</dbReference>
<keyword evidence="3" id="KW-1185">Reference proteome</keyword>